<evidence type="ECO:0000313" key="3">
    <source>
        <dbReference type="Proteomes" id="UP000825729"/>
    </source>
</evidence>
<evidence type="ECO:0000256" key="1">
    <source>
        <dbReference type="ARBA" id="ARBA00022729"/>
    </source>
</evidence>
<organism evidence="2 3">
    <name type="scientific">Aristolochia fimbriata</name>
    <name type="common">White veined hardy Dutchman's pipe vine</name>
    <dbReference type="NCBI Taxonomy" id="158543"/>
    <lineage>
        <taxon>Eukaryota</taxon>
        <taxon>Viridiplantae</taxon>
        <taxon>Streptophyta</taxon>
        <taxon>Embryophyta</taxon>
        <taxon>Tracheophyta</taxon>
        <taxon>Spermatophyta</taxon>
        <taxon>Magnoliopsida</taxon>
        <taxon>Magnoliidae</taxon>
        <taxon>Piperales</taxon>
        <taxon>Aristolochiaceae</taxon>
        <taxon>Aristolochia</taxon>
    </lineage>
</organism>
<dbReference type="AlphaFoldDB" id="A0AAV7F6E8"/>
<keyword evidence="3" id="KW-1185">Reference proteome</keyword>
<dbReference type="InterPro" id="IPR040361">
    <property type="entry name" value="TPD1"/>
</dbReference>
<accession>A0AAV7F6E8</accession>
<comment type="caution">
    <text evidence="2">The sequence shown here is derived from an EMBL/GenBank/DDBJ whole genome shotgun (WGS) entry which is preliminary data.</text>
</comment>
<keyword evidence="1" id="KW-0732">Signal</keyword>
<protein>
    <submittedName>
        <fullName evidence="2">Uncharacterized protein</fullName>
    </submittedName>
</protein>
<evidence type="ECO:0000313" key="2">
    <source>
        <dbReference type="EMBL" id="KAG9455133.1"/>
    </source>
</evidence>
<dbReference type="EMBL" id="JAINDJ010000003">
    <property type="protein sequence ID" value="KAG9455133.1"/>
    <property type="molecule type" value="Genomic_DNA"/>
</dbReference>
<dbReference type="Proteomes" id="UP000825729">
    <property type="component" value="Unassembled WGS sequence"/>
</dbReference>
<dbReference type="Pfam" id="PF24068">
    <property type="entry name" value="TPD1_C"/>
    <property type="match status" value="1"/>
</dbReference>
<reference evidence="2 3" key="1">
    <citation type="submission" date="2021-07" db="EMBL/GenBank/DDBJ databases">
        <title>The Aristolochia fimbriata genome: insights into angiosperm evolution, floral development and chemical biosynthesis.</title>
        <authorList>
            <person name="Jiao Y."/>
        </authorList>
    </citation>
    <scope>NUCLEOTIDE SEQUENCE [LARGE SCALE GENOMIC DNA]</scope>
    <source>
        <strain evidence="2">IBCAS-2021</strain>
        <tissue evidence="2">Leaf</tissue>
    </source>
</reference>
<dbReference type="PANTHER" id="PTHR33184:SF67">
    <property type="entry name" value="PROTEIN TAPETUM DETERMINANT 1"/>
    <property type="match status" value="1"/>
</dbReference>
<proteinExistence type="predicted"/>
<dbReference type="GO" id="GO:0001709">
    <property type="term" value="P:cell fate determination"/>
    <property type="evidence" value="ECO:0007669"/>
    <property type="project" value="TreeGrafter"/>
</dbReference>
<dbReference type="PANTHER" id="PTHR33184">
    <property type="entry name" value="PROTEIN TAPETUM DETERMINANT 1-LIKE-RELATED"/>
    <property type="match status" value="1"/>
</dbReference>
<name>A0AAV7F6E8_ARIFI</name>
<gene>
    <name evidence="2" type="ORF">H6P81_008037</name>
</gene>
<sequence>MSQELRAPYLNNIILKSQRGRRNIYERIPRSYPGVLVQIVNSSPTRTPVSNVYVSCGEFASTSLLNLHVFKRLKPNDCLVNDGKQLAANEIVSFVYTNSRTYDLVVSHVDC</sequence>